<accession>A0AA49GLE0</accession>
<dbReference type="GO" id="GO:0015562">
    <property type="term" value="F:efflux transmembrane transporter activity"/>
    <property type="evidence" value="ECO:0007669"/>
    <property type="project" value="InterPro"/>
</dbReference>
<gene>
    <name evidence="9" type="ORF">K4G66_26325</name>
</gene>
<reference evidence="9" key="1">
    <citation type="journal article" date="2023" name="Comput. Struct. Biotechnol. J.">
        <title>Discovery of a novel marine Bacteroidetes with a rich repertoire of carbohydrate-active enzymes.</title>
        <authorList>
            <person name="Chen B."/>
            <person name="Liu G."/>
            <person name="Chen Q."/>
            <person name="Wang H."/>
            <person name="Liu L."/>
            <person name="Tang K."/>
        </authorList>
    </citation>
    <scope>NUCLEOTIDE SEQUENCE</scope>
    <source>
        <strain evidence="9">TK19036</strain>
    </source>
</reference>
<dbReference type="AlphaFoldDB" id="A0AA49GLE0"/>
<dbReference type="PANTHER" id="PTHR30026:SF20">
    <property type="entry name" value="OUTER MEMBRANE PROTEIN TOLC"/>
    <property type="match status" value="1"/>
</dbReference>
<keyword evidence="6" id="KW-0472">Membrane</keyword>
<comment type="similarity">
    <text evidence="2">Belongs to the outer membrane factor (OMF) (TC 1.B.17) family.</text>
</comment>
<evidence type="ECO:0000256" key="7">
    <source>
        <dbReference type="ARBA" id="ARBA00023237"/>
    </source>
</evidence>
<dbReference type="GO" id="GO:0015288">
    <property type="term" value="F:porin activity"/>
    <property type="evidence" value="ECO:0007669"/>
    <property type="project" value="TreeGrafter"/>
</dbReference>
<evidence type="ECO:0000256" key="6">
    <source>
        <dbReference type="ARBA" id="ARBA00023136"/>
    </source>
</evidence>
<dbReference type="Gene3D" id="1.20.1600.10">
    <property type="entry name" value="Outer membrane efflux proteins (OEP)"/>
    <property type="match status" value="1"/>
</dbReference>
<keyword evidence="8" id="KW-0175">Coiled coil</keyword>
<evidence type="ECO:0000256" key="8">
    <source>
        <dbReference type="SAM" id="Coils"/>
    </source>
</evidence>
<dbReference type="EMBL" id="CP120682">
    <property type="protein sequence ID" value="WKN35886.1"/>
    <property type="molecule type" value="Genomic_DNA"/>
</dbReference>
<dbReference type="PANTHER" id="PTHR30026">
    <property type="entry name" value="OUTER MEMBRANE PROTEIN TOLC"/>
    <property type="match status" value="1"/>
</dbReference>
<sequence length="415" mass="47168">MKIFINIIIIIFLGGGIGFAQTLDDYLKIAAENNPGLQAKYREFEAAIQKVEQVNTLPDPNFSFGYFISPVETRVGPQRARFSLTQMFPWFGTLKAQGDAAALMAEAKYQSFLDARNRLYYQVAAAYYPLYELNQWKEIERENIEILESYKTIANKKFENGAGTMVDFLRVDIMLKDATSNLSILNDKEAPLLTRFNKLLNREEDALVIVEDSLVAQALPDNFRKDSLLTNNPMLEELELKIASSEAGEEVAYKQGLPKFGVGLDYVLVGERTDLASDMAAPQDNGKNALMPMVSVSIPIFRSKYKAAVKEAQLMQESYALQKEDFANTLTSNYEMAWFEIQQQQELLELYAQQIQESNQALNLLFTAYGNSGNEFEEVLRMQQQLLKYEKMKATAETQYQIALARLNYLTAKTY</sequence>
<dbReference type="SUPFAM" id="SSF56954">
    <property type="entry name" value="Outer membrane efflux proteins (OEP)"/>
    <property type="match status" value="1"/>
</dbReference>
<evidence type="ECO:0000256" key="5">
    <source>
        <dbReference type="ARBA" id="ARBA00022692"/>
    </source>
</evidence>
<dbReference type="Pfam" id="PF02321">
    <property type="entry name" value="OEP"/>
    <property type="match status" value="1"/>
</dbReference>
<dbReference type="GO" id="GO:1990281">
    <property type="term" value="C:efflux pump complex"/>
    <property type="evidence" value="ECO:0007669"/>
    <property type="project" value="TreeGrafter"/>
</dbReference>
<organism evidence="9">
    <name type="scientific">Roseihalotalea indica</name>
    <dbReference type="NCBI Taxonomy" id="2867963"/>
    <lineage>
        <taxon>Bacteria</taxon>
        <taxon>Pseudomonadati</taxon>
        <taxon>Bacteroidota</taxon>
        <taxon>Cytophagia</taxon>
        <taxon>Cytophagales</taxon>
        <taxon>Catalimonadaceae</taxon>
        <taxon>Roseihalotalea</taxon>
    </lineage>
</organism>
<protein>
    <submittedName>
        <fullName evidence="9">TolC family protein</fullName>
    </submittedName>
</protein>
<keyword evidence="5" id="KW-0812">Transmembrane</keyword>
<dbReference type="GO" id="GO:0009279">
    <property type="term" value="C:cell outer membrane"/>
    <property type="evidence" value="ECO:0007669"/>
    <property type="project" value="UniProtKB-SubCell"/>
</dbReference>
<evidence type="ECO:0000256" key="1">
    <source>
        <dbReference type="ARBA" id="ARBA00004442"/>
    </source>
</evidence>
<proteinExistence type="inferred from homology"/>
<reference evidence="9" key="2">
    <citation type="journal article" date="2024" name="Antonie Van Leeuwenhoek">
        <title>Roseihalotalea indica gen. nov., sp. nov., a halophilic Bacteroidetes from mesopelagic Southwest Indian Ocean with higher carbohydrate metabolic potential.</title>
        <authorList>
            <person name="Chen B."/>
            <person name="Zhang M."/>
            <person name="Lin D."/>
            <person name="Ye J."/>
            <person name="Tang K."/>
        </authorList>
    </citation>
    <scope>NUCLEOTIDE SEQUENCE</scope>
    <source>
        <strain evidence="9">TK19036</strain>
    </source>
</reference>
<evidence type="ECO:0000313" key="9">
    <source>
        <dbReference type="EMBL" id="WKN35886.1"/>
    </source>
</evidence>
<dbReference type="InterPro" id="IPR003423">
    <property type="entry name" value="OMP_efflux"/>
</dbReference>
<comment type="subcellular location">
    <subcellularLocation>
        <location evidence="1">Cell outer membrane</location>
    </subcellularLocation>
</comment>
<evidence type="ECO:0000256" key="4">
    <source>
        <dbReference type="ARBA" id="ARBA00022452"/>
    </source>
</evidence>
<evidence type="ECO:0000256" key="2">
    <source>
        <dbReference type="ARBA" id="ARBA00007613"/>
    </source>
</evidence>
<dbReference type="InterPro" id="IPR051906">
    <property type="entry name" value="TolC-like"/>
</dbReference>
<keyword evidence="4" id="KW-1134">Transmembrane beta strand</keyword>
<evidence type="ECO:0000256" key="3">
    <source>
        <dbReference type="ARBA" id="ARBA00022448"/>
    </source>
</evidence>
<feature type="coiled-coil region" evidence="8">
    <location>
        <begin position="341"/>
        <end position="399"/>
    </location>
</feature>
<keyword evidence="3" id="KW-0813">Transport</keyword>
<name>A0AA49GLE0_9BACT</name>
<keyword evidence="7" id="KW-0998">Cell outer membrane</keyword>